<evidence type="ECO:0000313" key="2">
    <source>
        <dbReference type="Proteomes" id="UP001056120"/>
    </source>
</evidence>
<keyword evidence="2" id="KW-1185">Reference proteome</keyword>
<reference evidence="1 2" key="2">
    <citation type="journal article" date="2022" name="Mol. Ecol. Resour.">
        <title>The genomes of chicory, endive, great burdock and yacon provide insights into Asteraceae paleo-polyploidization history and plant inulin production.</title>
        <authorList>
            <person name="Fan W."/>
            <person name="Wang S."/>
            <person name="Wang H."/>
            <person name="Wang A."/>
            <person name="Jiang F."/>
            <person name="Liu H."/>
            <person name="Zhao H."/>
            <person name="Xu D."/>
            <person name="Zhang Y."/>
        </authorList>
    </citation>
    <scope>NUCLEOTIDE SEQUENCE [LARGE SCALE GENOMIC DNA]</scope>
    <source>
        <strain evidence="2">cv. Yunnan</strain>
        <tissue evidence="1">Leaves</tissue>
    </source>
</reference>
<evidence type="ECO:0000313" key="1">
    <source>
        <dbReference type="EMBL" id="KAI3816026.1"/>
    </source>
</evidence>
<organism evidence="1 2">
    <name type="scientific">Smallanthus sonchifolius</name>
    <dbReference type="NCBI Taxonomy" id="185202"/>
    <lineage>
        <taxon>Eukaryota</taxon>
        <taxon>Viridiplantae</taxon>
        <taxon>Streptophyta</taxon>
        <taxon>Embryophyta</taxon>
        <taxon>Tracheophyta</taxon>
        <taxon>Spermatophyta</taxon>
        <taxon>Magnoliopsida</taxon>
        <taxon>eudicotyledons</taxon>
        <taxon>Gunneridae</taxon>
        <taxon>Pentapetalae</taxon>
        <taxon>asterids</taxon>
        <taxon>campanulids</taxon>
        <taxon>Asterales</taxon>
        <taxon>Asteraceae</taxon>
        <taxon>Asteroideae</taxon>
        <taxon>Heliantheae alliance</taxon>
        <taxon>Millerieae</taxon>
        <taxon>Smallanthus</taxon>
    </lineage>
</organism>
<sequence>MFDCAKEAENEAKFWRNQAHGRVRDRGKCAKGAENEAKLWRNQAHGRVRDKKKRTSIFMRKETPLGTRGGQFPRGTQGNPESSPTKLSLAPSEEEKEAILAKERALGSRV</sequence>
<name>A0ACB9J8H1_9ASTR</name>
<proteinExistence type="predicted"/>
<protein>
    <submittedName>
        <fullName evidence="1">Uncharacterized protein</fullName>
    </submittedName>
</protein>
<reference evidence="2" key="1">
    <citation type="journal article" date="2022" name="Mol. Ecol. Resour.">
        <title>The genomes of chicory, endive, great burdock and yacon provide insights into Asteraceae palaeo-polyploidization history and plant inulin production.</title>
        <authorList>
            <person name="Fan W."/>
            <person name="Wang S."/>
            <person name="Wang H."/>
            <person name="Wang A."/>
            <person name="Jiang F."/>
            <person name="Liu H."/>
            <person name="Zhao H."/>
            <person name="Xu D."/>
            <person name="Zhang Y."/>
        </authorList>
    </citation>
    <scope>NUCLEOTIDE SEQUENCE [LARGE SCALE GENOMIC DNA]</scope>
    <source>
        <strain evidence="2">cv. Yunnan</strain>
    </source>
</reference>
<gene>
    <name evidence="1" type="ORF">L1987_15711</name>
</gene>
<comment type="caution">
    <text evidence="1">The sequence shown here is derived from an EMBL/GenBank/DDBJ whole genome shotgun (WGS) entry which is preliminary data.</text>
</comment>
<dbReference type="Proteomes" id="UP001056120">
    <property type="component" value="Linkage Group LG05"/>
</dbReference>
<dbReference type="EMBL" id="CM042022">
    <property type="protein sequence ID" value="KAI3816026.1"/>
    <property type="molecule type" value="Genomic_DNA"/>
</dbReference>
<accession>A0ACB9J8H1</accession>